<feature type="compositionally biased region" description="Low complexity" evidence="1">
    <location>
        <begin position="58"/>
        <end position="76"/>
    </location>
</feature>
<accession>A0A7C8P494</accession>
<evidence type="ECO:0000313" key="3">
    <source>
        <dbReference type="Proteomes" id="UP000480548"/>
    </source>
</evidence>
<feature type="compositionally biased region" description="Polar residues" evidence="1">
    <location>
        <begin position="36"/>
        <end position="52"/>
    </location>
</feature>
<evidence type="ECO:0000256" key="1">
    <source>
        <dbReference type="SAM" id="MobiDB-lite"/>
    </source>
</evidence>
<dbReference type="EMBL" id="WIQZ01000001">
    <property type="protein sequence ID" value="KAF3147370.1"/>
    <property type="molecule type" value="Genomic_DNA"/>
</dbReference>
<gene>
    <name evidence="2" type="ORF">TWF703_000211</name>
</gene>
<reference evidence="2 3" key="1">
    <citation type="submission" date="2019-06" db="EMBL/GenBank/DDBJ databases">
        <authorList>
            <person name="Palmer J.M."/>
        </authorList>
    </citation>
    <scope>NUCLEOTIDE SEQUENCE [LARGE SCALE GENOMIC DNA]</scope>
    <source>
        <strain evidence="2 3">TWF703</strain>
    </source>
</reference>
<proteinExistence type="predicted"/>
<sequence>MHITETVTIGTCYNFSHTLPMCDKISWGRSATSNQSQLTSHAQTSVQRTSITKGKDLSSFQSRSSRSSVSDAGESTSTVSNSLLLSPTFLSSSNPPVVSSATGSTTTTAPIPGPSFLVQGSGEYLGFYSTFDVNTGAVVLLKPDDAVPVALQIDSNGEMRSSEDSALLAFLRETSDPTLRDGILRRQISGPSSVICQVCQLLYGANANITTGDITEEFFLENDEPKLKYGGNLYEFYVVEVKRKLFLFMISDIVDIALVPESLGFDVKRMPMATDNIGSISTIFTSSFLSTLSSSTNPSVSSTTSASSGSGSSSPSTSANASSESSIPSTTSATTSSSSATYDAYQIIISYGYQSYCSTILQSTITVSNTTTFTDPSITASTATTETDISSIVLPIITSSSATTTSFSATSVTNTVADDVRHEYRQIETPQYLVAFAPEQVTLGCSRAVVPDTKSIPEISTSTVPIVTSVLTISEITTTTSAGSTSVVGYGASVDYGGVGAIRPVDSRYPGMLMRSFRYCASWNCGPYSPGSLLVACPRTNGNKPVVNWYINFDQAMKSWYIQVTMSNSNYPWAIPVTKNINTNTTFRISTSSAFQYYINGVGSGNQIFYIKYNLTDPDHYIYPNTDLIGAGNLWTCVFYPDIGTTNIGVRTGLRGLFFVPSTFADSAFSSLMDDCQKLPDNRLQLVYYNDPLARLKREEKTLGPQQEYHSLANTGTS</sequence>
<dbReference type="Proteomes" id="UP000480548">
    <property type="component" value="Unassembled WGS sequence"/>
</dbReference>
<protein>
    <submittedName>
        <fullName evidence="2">Uncharacterized protein</fullName>
    </submittedName>
</protein>
<evidence type="ECO:0000313" key="2">
    <source>
        <dbReference type="EMBL" id="KAF3147370.1"/>
    </source>
</evidence>
<organism evidence="2 3">
    <name type="scientific">Orbilia oligospora</name>
    <name type="common">Nematode-trapping fungus</name>
    <name type="synonym">Arthrobotrys oligospora</name>
    <dbReference type="NCBI Taxonomy" id="2813651"/>
    <lineage>
        <taxon>Eukaryota</taxon>
        <taxon>Fungi</taxon>
        <taxon>Dikarya</taxon>
        <taxon>Ascomycota</taxon>
        <taxon>Pezizomycotina</taxon>
        <taxon>Orbiliomycetes</taxon>
        <taxon>Orbiliales</taxon>
        <taxon>Orbiliaceae</taxon>
        <taxon>Orbilia</taxon>
    </lineage>
</organism>
<feature type="region of interest" description="Disordered" evidence="1">
    <location>
        <begin position="300"/>
        <end position="336"/>
    </location>
</feature>
<name>A0A7C8P494_ORBOL</name>
<dbReference type="AlphaFoldDB" id="A0A7C8P494"/>
<comment type="caution">
    <text evidence="2">The sequence shown here is derived from an EMBL/GenBank/DDBJ whole genome shotgun (WGS) entry which is preliminary data.</text>
</comment>
<feature type="region of interest" description="Disordered" evidence="1">
    <location>
        <begin position="36"/>
        <end position="76"/>
    </location>
</feature>